<dbReference type="Gene3D" id="1.10.357.10">
    <property type="entry name" value="Tetracycline Repressor, domain 2"/>
    <property type="match status" value="1"/>
</dbReference>
<dbReference type="PANTHER" id="PTHR43479:SF11">
    <property type="entry name" value="ACREF_ENVCD OPERON REPRESSOR-RELATED"/>
    <property type="match status" value="1"/>
</dbReference>
<dbReference type="PROSITE" id="PS50977">
    <property type="entry name" value="HTH_TETR_2"/>
    <property type="match status" value="1"/>
</dbReference>
<reference evidence="6" key="1">
    <citation type="submission" date="2019-01" db="EMBL/GenBank/DDBJ databases">
        <title>Genomic analysis of Salicibibacter sp. NKC3-5.</title>
        <authorList>
            <person name="Oh Y.J."/>
        </authorList>
    </citation>
    <scope>NUCLEOTIDE SEQUENCE [LARGE SCALE GENOMIC DNA]</scope>
    <source>
        <strain evidence="6">NKC3-5</strain>
    </source>
</reference>
<proteinExistence type="predicted"/>
<feature type="domain" description="HTH tetR-type" evidence="4">
    <location>
        <begin position="18"/>
        <end position="78"/>
    </location>
</feature>
<protein>
    <submittedName>
        <fullName evidence="5">TetR/AcrR family transcriptional regulator</fullName>
    </submittedName>
</protein>
<dbReference type="InterPro" id="IPR001647">
    <property type="entry name" value="HTH_TetR"/>
</dbReference>
<dbReference type="GO" id="GO:0003677">
    <property type="term" value="F:DNA binding"/>
    <property type="evidence" value="ECO:0007669"/>
    <property type="project" value="UniProtKB-UniRule"/>
</dbReference>
<keyword evidence="2 3" id="KW-0238">DNA-binding</keyword>
<dbReference type="SUPFAM" id="SSF46689">
    <property type="entry name" value="Homeodomain-like"/>
    <property type="match status" value="1"/>
</dbReference>
<evidence type="ECO:0000259" key="4">
    <source>
        <dbReference type="PROSITE" id="PS50977"/>
    </source>
</evidence>
<dbReference type="PANTHER" id="PTHR43479">
    <property type="entry name" value="ACREF/ENVCD OPERON REPRESSOR-RELATED"/>
    <property type="match status" value="1"/>
</dbReference>
<dbReference type="OrthoDB" id="2373640at2"/>
<evidence type="ECO:0000256" key="2">
    <source>
        <dbReference type="ARBA" id="ARBA00023125"/>
    </source>
</evidence>
<accession>A0A514LFR3</accession>
<keyword evidence="1" id="KW-0678">Repressor</keyword>
<organism evidence="5 6">
    <name type="scientific">Salicibibacter halophilus</name>
    <dbReference type="NCBI Taxonomy" id="2502791"/>
    <lineage>
        <taxon>Bacteria</taxon>
        <taxon>Bacillati</taxon>
        <taxon>Bacillota</taxon>
        <taxon>Bacilli</taxon>
        <taxon>Bacillales</taxon>
        <taxon>Bacillaceae</taxon>
        <taxon>Salicibibacter</taxon>
    </lineage>
</organism>
<dbReference type="InterPro" id="IPR050624">
    <property type="entry name" value="HTH-type_Tx_Regulator"/>
</dbReference>
<dbReference type="Pfam" id="PF00440">
    <property type="entry name" value="TetR_N"/>
    <property type="match status" value="1"/>
</dbReference>
<dbReference type="InterPro" id="IPR009057">
    <property type="entry name" value="Homeodomain-like_sf"/>
</dbReference>
<dbReference type="KEGG" id="sale:EPH95_01925"/>
<dbReference type="PRINTS" id="PR00455">
    <property type="entry name" value="HTHTETR"/>
</dbReference>
<name>A0A514LFR3_9BACI</name>
<evidence type="ECO:0000256" key="1">
    <source>
        <dbReference type="ARBA" id="ARBA00022491"/>
    </source>
</evidence>
<evidence type="ECO:0000313" key="5">
    <source>
        <dbReference type="EMBL" id="QDI90081.1"/>
    </source>
</evidence>
<keyword evidence="6" id="KW-1185">Reference proteome</keyword>
<evidence type="ECO:0000313" key="6">
    <source>
        <dbReference type="Proteomes" id="UP000319756"/>
    </source>
</evidence>
<sequence>MKINMAPLNNEQIEQKKNERKAQIMRAAIKVFADNGIKLTKISMIAKEAKVSHGLVYHYFNSKDEILSESLEWAIEEKKADQVFHDLKESQNSPLEQIKQFTQFAFTESDTEITSSVFRIMQNLSSSNGLPDHLKDLVEKAGQFYIESLYPLFYEGQKTGEIIQGDTEELLGVYLTILSSIMADDPSFWKEHMEWKVEILLRMISAR</sequence>
<dbReference type="Proteomes" id="UP000319756">
    <property type="component" value="Chromosome"/>
</dbReference>
<feature type="DNA-binding region" description="H-T-H motif" evidence="3">
    <location>
        <begin position="41"/>
        <end position="60"/>
    </location>
</feature>
<gene>
    <name evidence="5" type="ORF">EPH95_01925</name>
</gene>
<dbReference type="AlphaFoldDB" id="A0A514LFR3"/>
<dbReference type="EMBL" id="CP035485">
    <property type="protein sequence ID" value="QDI90081.1"/>
    <property type="molecule type" value="Genomic_DNA"/>
</dbReference>
<evidence type="ECO:0000256" key="3">
    <source>
        <dbReference type="PROSITE-ProRule" id="PRU00335"/>
    </source>
</evidence>